<evidence type="ECO:0000259" key="1">
    <source>
        <dbReference type="SMART" id="SM00834"/>
    </source>
</evidence>
<evidence type="ECO:0000313" key="2">
    <source>
        <dbReference type="EMBL" id="HFK95716.1"/>
    </source>
</evidence>
<sequence>MPIYEYVCTQCGRVSEHLIFGKDEAVACPGCGSGAMKRLLSASSTASGVKGAHRLPGAGDTGCCGTSPAAQGCVPGSCCGKAP</sequence>
<accession>A0A831ZIC0</accession>
<dbReference type="NCBIfam" id="TIGR02605">
    <property type="entry name" value="CxxC_CxxC_SSSS"/>
    <property type="match status" value="1"/>
</dbReference>
<reference evidence="2" key="1">
    <citation type="journal article" date="2020" name="mSystems">
        <title>Genome- and Community-Level Interaction Insights into Carbon Utilization and Element Cycling Functions of Hydrothermarchaeota in Hydrothermal Sediment.</title>
        <authorList>
            <person name="Zhou Z."/>
            <person name="Liu Y."/>
            <person name="Xu W."/>
            <person name="Pan J."/>
            <person name="Luo Z.H."/>
            <person name="Li M."/>
        </authorList>
    </citation>
    <scope>NUCLEOTIDE SEQUENCE [LARGE SCALE GENOMIC DNA]</scope>
    <source>
        <strain evidence="2">SpSt-456</strain>
    </source>
</reference>
<dbReference type="EMBL" id="DSTK01000001">
    <property type="protein sequence ID" value="HFK95716.1"/>
    <property type="molecule type" value="Genomic_DNA"/>
</dbReference>
<comment type="caution">
    <text evidence="2">The sequence shown here is derived from an EMBL/GenBank/DDBJ whole genome shotgun (WGS) entry which is preliminary data.</text>
</comment>
<dbReference type="SMART" id="SM00834">
    <property type="entry name" value="CxxC_CXXC_SSSS"/>
    <property type="match status" value="1"/>
</dbReference>
<dbReference type="Pfam" id="PF09723">
    <property type="entry name" value="Zn_ribbon_8"/>
    <property type="match status" value="1"/>
</dbReference>
<protein>
    <submittedName>
        <fullName evidence="2">Zinc ribbon domain-containing protein</fullName>
    </submittedName>
</protein>
<proteinExistence type="predicted"/>
<dbReference type="AlphaFoldDB" id="A0A831ZIC0"/>
<feature type="domain" description="Putative regulatory protein FmdB zinc ribbon" evidence="1">
    <location>
        <begin position="1"/>
        <end position="41"/>
    </location>
</feature>
<gene>
    <name evidence="2" type="ORF">ENS06_00120</name>
</gene>
<dbReference type="InterPro" id="IPR013429">
    <property type="entry name" value="Regulatory_FmdB_Zinc_ribbon"/>
</dbReference>
<name>A0A831ZIC0_9BACT</name>
<organism evidence="2">
    <name type="scientific">Desulfacinum infernum</name>
    <dbReference type="NCBI Taxonomy" id="35837"/>
    <lineage>
        <taxon>Bacteria</taxon>
        <taxon>Pseudomonadati</taxon>
        <taxon>Thermodesulfobacteriota</taxon>
        <taxon>Syntrophobacteria</taxon>
        <taxon>Syntrophobacterales</taxon>
        <taxon>Syntrophobacteraceae</taxon>
        <taxon>Desulfacinum</taxon>
    </lineage>
</organism>